<sequence length="206" mass="23315">MASSSNSRSSGLEASSGVRDFGLIEHTYEGRQMFCECGLKAPRWTSWRPWSIGRRFYGCPNFLNADLRCAYFVWHDFELTIERATELLKLLINEKKCMSNEIAALKRQLKQRKLGGTVPVLDESPVLVESSHATSSANLQEYGQRNGVELEEIIQNFVSRAVDDVKRKMDASVLASVHSEIRKLICTSILALGVGFVLVMFIWFLF</sequence>
<keyword evidence="4" id="KW-1185">Reference proteome</keyword>
<comment type="caution">
    <text evidence="3">The sequence shown here is derived from an EMBL/GenBank/DDBJ whole genome shotgun (WGS) entry which is preliminary data.</text>
</comment>
<protein>
    <recommendedName>
        <fullName evidence="5">Zinc finger GRF-type domain-containing protein</fullName>
    </recommendedName>
</protein>
<dbReference type="EMBL" id="BPVZ01000006">
    <property type="protein sequence ID" value="GKU92767.1"/>
    <property type="molecule type" value="Genomic_DNA"/>
</dbReference>
<name>A0AAV5HV95_9ROSI</name>
<dbReference type="Proteomes" id="UP001054252">
    <property type="component" value="Unassembled WGS sequence"/>
</dbReference>
<evidence type="ECO:0000256" key="2">
    <source>
        <dbReference type="SAM" id="Phobius"/>
    </source>
</evidence>
<organism evidence="3 4">
    <name type="scientific">Rubroshorea leprosula</name>
    <dbReference type="NCBI Taxonomy" id="152421"/>
    <lineage>
        <taxon>Eukaryota</taxon>
        <taxon>Viridiplantae</taxon>
        <taxon>Streptophyta</taxon>
        <taxon>Embryophyta</taxon>
        <taxon>Tracheophyta</taxon>
        <taxon>Spermatophyta</taxon>
        <taxon>Magnoliopsida</taxon>
        <taxon>eudicotyledons</taxon>
        <taxon>Gunneridae</taxon>
        <taxon>Pentapetalae</taxon>
        <taxon>rosids</taxon>
        <taxon>malvids</taxon>
        <taxon>Malvales</taxon>
        <taxon>Dipterocarpaceae</taxon>
        <taxon>Rubroshorea</taxon>
    </lineage>
</organism>
<reference evidence="3 4" key="1">
    <citation type="journal article" date="2021" name="Commun. Biol.">
        <title>The genome of Shorea leprosula (Dipterocarpaceae) highlights the ecological relevance of drought in aseasonal tropical rainforests.</title>
        <authorList>
            <person name="Ng K.K.S."/>
            <person name="Kobayashi M.J."/>
            <person name="Fawcett J.A."/>
            <person name="Hatakeyama M."/>
            <person name="Paape T."/>
            <person name="Ng C.H."/>
            <person name="Ang C.C."/>
            <person name="Tnah L.H."/>
            <person name="Lee C.T."/>
            <person name="Nishiyama T."/>
            <person name="Sese J."/>
            <person name="O'Brien M.J."/>
            <person name="Copetti D."/>
            <person name="Mohd Noor M.I."/>
            <person name="Ong R.C."/>
            <person name="Putra M."/>
            <person name="Sireger I.Z."/>
            <person name="Indrioko S."/>
            <person name="Kosugi Y."/>
            <person name="Izuno A."/>
            <person name="Isagi Y."/>
            <person name="Lee S.L."/>
            <person name="Shimizu K.K."/>
        </authorList>
    </citation>
    <scope>NUCLEOTIDE SEQUENCE [LARGE SCALE GENOMIC DNA]</scope>
    <source>
        <strain evidence="3">214</strain>
    </source>
</reference>
<keyword evidence="2" id="KW-0812">Transmembrane</keyword>
<accession>A0AAV5HV95</accession>
<evidence type="ECO:0000256" key="1">
    <source>
        <dbReference type="SAM" id="Coils"/>
    </source>
</evidence>
<gene>
    <name evidence="3" type="ORF">SLEP1_g6451</name>
</gene>
<feature type="transmembrane region" description="Helical" evidence="2">
    <location>
        <begin position="184"/>
        <end position="205"/>
    </location>
</feature>
<proteinExistence type="predicted"/>
<evidence type="ECO:0000313" key="3">
    <source>
        <dbReference type="EMBL" id="GKU92767.1"/>
    </source>
</evidence>
<dbReference type="PANTHER" id="PTHR33248">
    <property type="entry name" value="ZINC ION-BINDING PROTEIN"/>
    <property type="match status" value="1"/>
</dbReference>
<feature type="coiled-coil region" evidence="1">
    <location>
        <begin position="81"/>
        <end position="108"/>
    </location>
</feature>
<keyword evidence="2" id="KW-0472">Membrane</keyword>
<evidence type="ECO:0008006" key="5">
    <source>
        <dbReference type="Google" id="ProtNLM"/>
    </source>
</evidence>
<keyword evidence="1" id="KW-0175">Coiled coil</keyword>
<dbReference type="AlphaFoldDB" id="A0AAV5HV95"/>
<evidence type="ECO:0000313" key="4">
    <source>
        <dbReference type="Proteomes" id="UP001054252"/>
    </source>
</evidence>
<keyword evidence="2" id="KW-1133">Transmembrane helix</keyword>